<proteinExistence type="predicted"/>
<accession>A0ABV5N2Q4</accession>
<evidence type="ECO:0000313" key="3">
    <source>
        <dbReference type="Proteomes" id="UP001589709"/>
    </source>
</evidence>
<sequence length="708" mass="73437">MTVRLGIDTDALREGADRAKNVLGGLGKAVAGLGVGVPAAAAVAAGVGGMAAAFASAGVAAKAFQLAVGPQMESVAEVADLAAEAEKAAAEGAEDAAEKQQAYNDALARLPKSTQAMAKEFVGLKKDYSEWSDSLSDTTMPIFTKGLEVARRLLPLLTPFVQESAKAFGWLVDEIDRGTQGKGIEAFAASMAKTGGQNLKSFLAGLKNIAVGIGGVIRAFLPLSTTMSGGFEESTAAFARWGQSLHQSEGFAEFVALARQGAQTLGTLAKTALVLVQAFAPLIGVTAVIAVHLAEVINAMPPQTVQALAYAILGAVVALKAFRAASSAVDTATEMMDSRLGQAARRWASTAATSIRSGARIAASAVANAARTAGAWAAAAARATATWLATMIRVAAVTVARFAMMAGRAIAWAAVMAAQWLVAFWPIALVIAAVAGLVALVVIYWDEIKAATLAAWDWVVDKLRAAAAASLVAIGYLAQIPGWVRGWFNQAKDWAIDRAVALVTWVRGLPGRLSAALSTMLGVLRQRATTAFQALRDAGVQRALTLVTWLRGLPGRIASAIGSLGGLLVGKGRDVVIGLWNGIRSMGGWLRSQLISFAKGMIPGPIAKALGIASPSKLMADAIGRWIPPGIVEGAEDEVPAMNRALSGMVDVPGLTTVNRARSRAAASAAGPLTIRWHNGGGDAFMDWLQRQIRIDYGGDVTNLNTTR</sequence>
<keyword evidence="1" id="KW-0472">Membrane</keyword>
<keyword evidence="3" id="KW-1185">Reference proteome</keyword>
<evidence type="ECO:0000256" key="1">
    <source>
        <dbReference type="SAM" id="Phobius"/>
    </source>
</evidence>
<gene>
    <name evidence="2" type="ORF">ACFF45_17915</name>
</gene>
<dbReference type="Proteomes" id="UP001589709">
    <property type="component" value="Unassembled WGS sequence"/>
</dbReference>
<organism evidence="2 3">
    <name type="scientific">Streptomyces cinereospinus</name>
    <dbReference type="NCBI Taxonomy" id="285561"/>
    <lineage>
        <taxon>Bacteria</taxon>
        <taxon>Bacillati</taxon>
        <taxon>Actinomycetota</taxon>
        <taxon>Actinomycetes</taxon>
        <taxon>Kitasatosporales</taxon>
        <taxon>Streptomycetaceae</taxon>
        <taxon>Streptomyces</taxon>
    </lineage>
</organism>
<protein>
    <recommendedName>
        <fullName evidence="4">Phage-related protein</fullName>
    </recommendedName>
</protein>
<feature type="transmembrane region" description="Helical" evidence="1">
    <location>
        <begin position="394"/>
        <end position="415"/>
    </location>
</feature>
<feature type="transmembrane region" description="Helical" evidence="1">
    <location>
        <begin position="307"/>
        <end position="326"/>
    </location>
</feature>
<dbReference type="EMBL" id="JBHMCY010000031">
    <property type="protein sequence ID" value="MFB9464535.1"/>
    <property type="molecule type" value="Genomic_DNA"/>
</dbReference>
<reference evidence="2 3" key="1">
    <citation type="submission" date="2024-09" db="EMBL/GenBank/DDBJ databases">
        <authorList>
            <person name="Sun Q."/>
            <person name="Mori K."/>
        </authorList>
    </citation>
    <scope>NUCLEOTIDE SEQUENCE [LARGE SCALE GENOMIC DNA]</scope>
    <source>
        <strain evidence="2 3">JCM 6917</strain>
    </source>
</reference>
<name>A0ABV5N2Q4_9ACTN</name>
<keyword evidence="1" id="KW-1133">Transmembrane helix</keyword>
<evidence type="ECO:0000313" key="2">
    <source>
        <dbReference type="EMBL" id="MFB9464535.1"/>
    </source>
</evidence>
<evidence type="ECO:0008006" key="4">
    <source>
        <dbReference type="Google" id="ProtNLM"/>
    </source>
</evidence>
<feature type="transmembrane region" description="Helical" evidence="1">
    <location>
        <begin position="465"/>
        <end position="484"/>
    </location>
</feature>
<comment type="caution">
    <text evidence="2">The sequence shown here is derived from an EMBL/GenBank/DDBJ whole genome shotgun (WGS) entry which is preliminary data.</text>
</comment>
<feature type="transmembrane region" description="Helical" evidence="1">
    <location>
        <begin position="422"/>
        <end position="445"/>
    </location>
</feature>
<dbReference type="RefSeq" id="WP_381347106.1">
    <property type="nucleotide sequence ID" value="NZ_JBHMCY010000031.1"/>
</dbReference>
<keyword evidence="1" id="KW-0812">Transmembrane</keyword>
<feature type="transmembrane region" description="Helical" evidence="1">
    <location>
        <begin position="272"/>
        <end position="295"/>
    </location>
</feature>